<dbReference type="InterPro" id="IPR052208">
    <property type="entry name" value="DmX-like/RAVE_component"/>
</dbReference>
<dbReference type="InterPro" id="IPR015943">
    <property type="entry name" value="WD40/YVTN_repeat-like_dom_sf"/>
</dbReference>
<dbReference type="Gene3D" id="2.130.10.10">
    <property type="entry name" value="YVTN repeat-like/Quinoprotein amine dehydrogenase"/>
    <property type="match status" value="2"/>
</dbReference>
<name>A0A835UL16_VANPL</name>
<proteinExistence type="predicted"/>
<gene>
    <name evidence="2" type="ORF">HPP92_019741</name>
</gene>
<evidence type="ECO:0000313" key="3">
    <source>
        <dbReference type="Proteomes" id="UP000639772"/>
    </source>
</evidence>
<dbReference type="PANTHER" id="PTHR13950">
    <property type="entry name" value="RABCONNECTIN-RELATED"/>
    <property type="match status" value="1"/>
</dbReference>
<dbReference type="PANTHER" id="PTHR13950:SF9">
    <property type="entry name" value="RABCONNECTIN-3A"/>
    <property type="match status" value="1"/>
</dbReference>
<dbReference type="InterPro" id="IPR001680">
    <property type="entry name" value="WD40_rpt"/>
</dbReference>
<accession>A0A835UL16</accession>
<protein>
    <recommendedName>
        <fullName evidence="1">RAVE complex protein Rav1 C-terminal domain-containing protein</fullName>
    </recommendedName>
</protein>
<comment type="caution">
    <text evidence="2">The sequence shown here is derived from an EMBL/GenBank/DDBJ whole genome shotgun (WGS) entry which is preliminary data.</text>
</comment>
<dbReference type="InterPro" id="IPR022033">
    <property type="entry name" value="Rav1p_C"/>
</dbReference>
<dbReference type="Pfam" id="PF12234">
    <property type="entry name" value="Rav1p_C"/>
    <property type="match status" value="1"/>
</dbReference>
<evidence type="ECO:0000259" key="1">
    <source>
        <dbReference type="Pfam" id="PF12234"/>
    </source>
</evidence>
<feature type="domain" description="RAVE complex protein Rav1 C-terminal" evidence="1">
    <location>
        <begin position="838"/>
        <end position="1178"/>
    </location>
</feature>
<dbReference type="AlphaFoldDB" id="A0A835UL16"/>
<reference evidence="2 3" key="1">
    <citation type="journal article" date="2020" name="Nat. Food">
        <title>A phased Vanilla planifolia genome enables genetic improvement of flavour and production.</title>
        <authorList>
            <person name="Hasing T."/>
            <person name="Tang H."/>
            <person name="Brym M."/>
            <person name="Khazi F."/>
            <person name="Huang T."/>
            <person name="Chambers A.H."/>
        </authorList>
    </citation>
    <scope>NUCLEOTIDE SEQUENCE [LARGE SCALE GENOMIC DNA]</scope>
    <source>
        <tissue evidence="2">Leaf</tissue>
    </source>
</reference>
<dbReference type="OrthoDB" id="342131at2759"/>
<dbReference type="GO" id="GO:0007035">
    <property type="term" value="P:vacuolar acidification"/>
    <property type="evidence" value="ECO:0007669"/>
    <property type="project" value="TreeGrafter"/>
</dbReference>
<dbReference type="InterPro" id="IPR036322">
    <property type="entry name" value="WD40_repeat_dom_sf"/>
</dbReference>
<dbReference type="Proteomes" id="UP000639772">
    <property type="component" value="Chromosome 10"/>
</dbReference>
<evidence type="ECO:0000313" key="2">
    <source>
        <dbReference type="EMBL" id="KAG0465577.1"/>
    </source>
</evidence>
<dbReference type="EMBL" id="JADCNM010000010">
    <property type="protein sequence ID" value="KAG0465577.1"/>
    <property type="molecule type" value="Genomic_DNA"/>
</dbReference>
<dbReference type="GO" id="GO:0043291">
    <property type="term" value="C:RAVE complex"/>
    <property type="evidence" value="ECO:0007669"/>
    <property type="project" value="TreeGrafter"/>
</dbReference>
<dbReference type="SMART" id="SM00320">
    <property type="entry name" value="WD40"/>
    <property type="match status" value="5"/>
</dbReference>
<sequence>MAGEADFLPPSGGISASAASVGAEDISKLLPLSLVRSQLVPSAPNRRRLAIDFLFDFGGSSWIAYGASSLLVISHFPSPIPECGNLVGPFFRQVIEPIASGAANGLAVNAVSWCPTRPSDGEVAAALGNSILFYAPQPDQDSGSFCWKMTTCIRKSSIIEAIEWTGSGEGIVAAGIEVSLWRRNGISWVMAWKSVADVPQVLVSATWSADGLVSTSAGFLLNSGDGSHNSPFLSKEDCRPVSVYHGDGKSGVTKIQLLHPKPVSMIRWRPSSPIKLTTGTSNSWRDMLLTCCFDGAVRLWSEVNNGRSRKASKEINDHSTTISFQVVAVIEMNQCLNGMLGRDIFVDWAVDLAFVVSKCEGGVYSLSSDPLKRANISPCEWIISTGPVNSVAFWSVHCLDDSTPFRSPRVSLWKKQIQSGNPKYESIHPVEKPILVKVIAMRNQLFGPPDACSLLQLLPGNSMNWWHFYSPLNNDSSQESFPQVNKENCLSHFAAGVLNLDGHAETILQLALHPHSYEVELAASLDSSGSIFFWSLSTNLNSTISLQKFIHPNWKLLGKIRSQDLSSDFKYLALVWAPLVLDGKPLLLLGYSGGIDGFMIEVSGEEKNILYLKLFNVPFVGHCHFEGLPDHMFATPLASCSDCFLLSGVWINSCRILSWKVVLQSEGLSGTMCVFSSDSKSILMPEKENNGTFHELRRYSATVYPISWKFPDSQGSKTVTCVSVTSLDHSLINMEQFADCGNGSCEDSFSIMATGCSDGTLQLWKVPSRDSTFSTSDCIQCNPVGLFAAHNGPVNAVSLSKCGARIATVSNGGHNSKSVLHIWMPICLIGGGGFLLEGVLSIDDTVVALRWLTIGNGRLLLGVCMPNELRIYSERRSDICLVEYDKSSDTHTWCCIALSPIYHRCHDFLWGPKLTPVLLHEKQITVLSELLSETDYNHSGFGSSFSVASTGDNLQITGELMQHDCMESGMNSNIFFSGVFMKNNDVGGRIRYHNLLDIVDKMCGPLEFYHPQALIQNLYTGNWKRAYTVLRHIADSVKPLKASMGALDCSGSGKFFNIPRIGLLNYLEGTTTTDSGTNNLQWGQGNTYGSFTFEKINLQFCEDASKSREPLSSYSKSVIMVLVDTIEDSLDLISLTKIERIQILTILDILLELCNTSFTCVYESLDEPGRRSIHDMKLCTLLLLGEMDVFYFFCI</sequence>
<organism evidence="2 3">
    <name type="scientific">Vanilla planifolia</name>
    <name type="common">Vanilla</name>
    <dbReference type="NCBI Taxonomy" id="51239"/>
    <lineage>
        <taxon>Eukaryota</taxon>
        <taxon>Viridiplantae</taxon>
        <taxon>Streptophyta</taxon>
        <taxon>Embryophyta</taxon>
        <taxon>Tracheophyta</taxon>
        <taxon>Spermatophyta</taxon>
        <taxon>Magnoliopsida</taxon>
        <taxon>Liliopsida</taxon>
        <taxon>Asparagales</taxon>
        <taxon>Orchidaceae</taxon>
        <taxon>Vanilloideae</taxon>
        <taxon>Vanilleae</taxon>
        <taxon>Vanilla</taxon>
    </lineage>
</organism>
<dbReference type="SUPFAM" id="SSF50978">
    <property type="entry name" value="WD40 repeat-like"/>
    <property type="match status" value="2"/>
</dbReference>